<evidence type="ECO:0000313" key="3">
    <source>
        <dbReference type="Proteomes" id="UP000250235"/>
    </source>
</evidence>
<dbReference type="EMBL" id="KV007773">
    <property type="protein sequence ID" value="KZV30941.1"/>
    <property type="molecule type" value="Genomic_DNA"/>
</dbReference>
<gene>
    <name evidence="2" type="ORF">F511_15172</name>
</gene>
<keyword evidence="1" id="KW-0732">Signal</keyword>
<dbReference type="Proteomes" id="UP000250235">
    <property type="component" value="Unassembled WGS sequence"/>
</dbReference>
<organism evidence="2 3">
    <name type="scientific">Dorcoceras hygrometricum</name>
    <dbReference type="NCBI Taxonomy" id="472368"/>
    <lineage>
        <taxon>Eukaryota</taxon>
        <taxon>Viridiplantae</taxon>
        <taxon>Streptophyta</taxon>
        <taxon>Embryophyta</taxon>
        <taxon>Tracheophyta</taxon>
        <taxon>Spermatophyta</taxon>
        <taxon>Magnoliopsida</taxon>
        <taxon>eudicotyledons</taxon>
        <taxon>Gunneridae</taxon>
        <taxon>Pentapetalae</taxon>
        <taxon>asterids</taxon>
        <taxon>lamiids</taxon>
        <taxon>Lamiales</taxon>
        <taxon>Gesneriaceae</taxon>
        <taxon>Didymocarpoideae</taxon>
        <taxon>Trichosporeae</taxon>
        <taxon>Loxocarpinae</taxon>
        <taxon>Dorcoceras</taxon>
    </lineage>
</organism>
<proteinExistence type="predicted"/>
<dbReference type="AlphaFoldDB" id="A0A2Z7BG30"/>
<feature type="signal peptide" evidence="1">
    <location>
        <begin position="1"/>
        <end position="26"/>
    </location>
</feature>
<dbReference type="OrthoDB" id="1731532at2759"/>
<name>A0A2Z7BG30_9LAMI</name>
<protein>
    <submittedName>
        <fullName evidence="2">Uncharacterized protein</fullName>
    </submittedName>
</protein>
<evidence type="ECO:0000256" key="1">
    <source>
        <dbReference type="SAM" id="SignalP"/>
    </source>
</evidence>
<evidence type="ECO:0000313" key="2">
    <source>
        <dbReference type="EMBL" id="KZV30941.1"/>
    </source>
</evidence>
<sequence>MFPNKAILHLVVWFVLLFHVASMVTAARDLGVSSSISNMEVKGGSNLLDGNYISPPPPECKIMIPHSHLGPRGPSSSLKALTHATKVESHPRTMQEVIENISRGPEDYARSDQALTHATKVESHPRTMQEVIENISRGPEDYARSDREYLPRTLSRRGEESNMAMSNEIQRRFEKTVYVVDIHLHLKELYGENSRTERFTTVKELMTSRCAMGLRSASMGFV</sequence>
<reference evidence="2 3" key="1">
    <citation type="journal article" date="2015" name="Proc. Natl. Acad. Sci. U.S.A.">
        <title>The resurrection genome of Boea hygrometrica: A blueprint for survival of dehydration.</title>
        <authorList>
            <person name="Xiao L."/>
            <person name="Yang G."/>
            <person name="Zhang L."/>
            <person name="Yang X."/>
            <person name="Zhao S."/>
            <person name="Ji Z."/>
            <person name="Zhou Q."/>
            <person name="Hu M."/>
            <person name="Wang Y."/>
            <person name="Chen M."/>
            <person name="Xu Y."/>
            <person name="Jin H."/>
            <person name="Xiao X."/>
            <person name="Hu G."/>
            <person name="Bao F."/>
            <person name="Hu Y."/>
            <person name="Wan P."/>
            <person name="Li L."/>
            <person name="Deng X."/>
            <person name="Kuang T."/>
            <person name="Xiang C."/>
            <person name="Zhu J.K."/>
            <person name="Oliver M.J."/>
            <person name="He Y."/>
        </authorList>
    </citation>
    <scope>NUCLEOTIDE SEQUENCE [LARGE SCALE GENOMIC DNA]</scope>
    <source>
        <strain evidence="3">cv. XS01</strain>
    </source>
</reference>
<accession>A0A2Z7BG30</accession>
<feature type="chain" id="PRO_5016443393" evidence="1">
    <location>
        <begin position="27"/>
        <end position="222"/>
    </location>
</feature>
<keyword evidence="3" id="KW-1185">Reference proteome</keyword>